<dbReference type="Pfam" id="PF12802">
    <property type="entry name" value="MarR_2"/>
    <property type="match status" value="1"/>
</dbReference>
<evidence type="ECO:0000313" key="3">
    <source>
        <dbReference type="Proteomes" id="UP000185478"/>
    </source>
</evidence>
<gene>
    <name evidence="2" type="ORF">CAQU_06475</name>
</gene>
<dbReference type="Proteomes" id="UP000185478">
    <property type="component" value="Chromosome"/>
</dbReference>
<dbReference type="PANTHER" id="PTHR33164">
    <property type="entry name" value="TRANSCRIPTIONAL REGULATOR, MARR FAMILY"/>
    <property type="match status" value="1"/>
</dbReference>
<accession>A0A1L7CFX9</accession>
<dbReference type="PRINTS" id="PR00598">
    <property type="entry name" value="HTHMARR"/>
</dbReference>
<dbReference type="PROSITE" id="PS50995">
    <property type="entry name" value="HTH_MARR_2"/>
    <property type="match status" value="1"/>
</dbReference>
<dbReference type="PANTHER" id="PTHR33164:SF99">
    <property type="entry name" value="MARR FAMILY REGULATORY PROTEIN"/>
    <property type="match status" value="1"/>
</dbReference>
<evidence type="ECO:0000259" key="1">
    <source>
        <dbReference type="PROSITE" id="PS50995"/>
    </source>
</evidence>
<dbReference type="SMART" id="SM00347">
    <property type="entry name" value="HTH_MARR"/>
    <property type="match status" value="1"/>
</dbReference>
<name>A0A1L7CFX9_9CORY</name>
<proteinExistence type="predicted"/>
<evidence type="ECO:0000313" key="2">
    <source>
        <dbReference type="EMBL" id="APT84771.1"/>
    </source>
</evidence>
<keyword evidence="3" id="KW-1185">Reference proteome</keyword>
<feature type="domain" description="HTH marR-type" evidence="1">
    <location>
        <begin position="11"/>
        <end position="147"/>
    </location>
</feature>
<organism evidence="2 3">
    <name type="scientific">Corynebacterium aquilae DSM 44791</name>
    <dbReference type="NCBI Taxonomy" id="1431546"/>
    <lineage>
        <taxon>Bacteria</taxon>
        <taxon>Bacillati</taxon>
        <taxon>Actinomycetota</taxon>
        <taxon>Actinomycetes</taxon>
        <taxon>Mycobacteriales</taxon>
        <taxon>Corynebacteriaceae</taxon>
        <taxon>Corynebacterium</taxon>
    </lineage>
</organism>
<dbReference type="Gene3D" id="1.10.10.10">
    <property type="entry name" value="Winged helix-like DNA-binding domain superfamily/Winged helix DNA-binding domain"/>
    <property type="match status" value="1"/>
</dbReference>
<dbReference type="STRING" id="1431546.CAQU_06475"/>
<dbReference type="KEGG" id="caqu:CAQU_06475"/>
<dbReference type="RefSeq" id="WP_075726196.1">
    <property type="nucleotide sequence ID" value="NZ_CP009245.1"/>
</dbReference>
<dbReference type="GO" id="GO:0006950">
    <property type="term" value="P:response to stress"/>
    <property type="evidence" value="ECO:0007669"/>
    <property type="project" value="TreeGrafter"/>
</dbReference>
<dbReference type="SUPFAM" id="SSF46785">
    <property type="entry name" value="Winged helix' DNA-binding domain"/>
    <property type="match status" value="1"/>
</dbReference>
<protein>
    <recommendedName>
        <fullName evidence="1">HTH marR-type domain-containing protein</fullName>
    </recommendedName>
</protein>
<dbReference type="GO" id="GO:0003700">
    <property type="term" value="F:DNA-binding transcription factor activity"/>
    <property type="evidence" value="ECO:0007669"/>
    <property type="project" value="InterPro"/>
</dbReference>
<reference evidence="2 3" key="1">
    <citation type="submission" date="2014-08" db="EMBL/GenBank/DDBJ databases">
        <title>Complete genome sequence of Corynebacterium aquilae S-613T(T) (=DSM 44791(T)), isolated from the choana of a healthy golden eagle.</title>
        <authorList>
            <person name="Ruckert C."/>
            <person name="Albersmeier A."/>
            <person name="Winkler A."/>
            <person name="Kalinowski J."/>
        </authorList>
    </citation>
    <scope>NUCLEOTIDE SEQUENCE [LARGE SCALE GENOMIC DNA]</scope>
    <source>
        <strain evidence="2 3">S-613</strain>
    </source>
</reference>
<dbReference type="EMBL" id="CP009245">
    <property type="protein sequence ID" value="APT84771.1"/>
    <property type="molecule type" value="Genomic_DNA"/>
</dbReference>
<dbReference type="InterPro" id="IPR036390">
    <property type="entry name" value="WH_DNA-bd_sf"/>
</dbReference>
<dbReference type="InterPro" id="IPR039422">
    <property type="entry name" value="MarR/SlyA-like"/>
</dbReference>
<sequence>MTDTHWLTPEQQRMWRLLLDAHAVIFRRIDEQLHTDSELGSSEYSVLVRLSEAPETTLRLNQIGTYLGWDRSRCSHLIRRMEKRGLVDKKTCAEDGRGILVSLTDLGAERLSAAAPGHADLVKSMIFSDLSSDDIETLSTFYRRIIERRDLGNRP</sequence>
<dbReference type="InterPro" id="IPR000835">
    <property type="entry name" value="HTH_MarR-typ"/>
</dbReference>
<dbReference type="OrthoDB" id="8635520at2"/>
<dbReference type="AlphaFoldDB" id="A0A1L7CFX9"/>
<dbReference type="InterPro" id="IPR036388">
    <property type="entry name" value="WH-like_DNA-bd_sf"/>
</dbReference>